<dbReference type="PANTHER" id="PTHR42944:SF1">
    <property type="entry name" value="ADENINE DNA GLYCOSYLASE"/>
    <property type="match status" value="1"/>
</dbReference>
<evidence type="ECO:0000256" key="8">
    <source>
        <dbReference type="ARBA" id="ARBA00022763"/>
    </source>
</evidence>
<evidence type="ECO:0000259" key="15">
    <source>
        <dbReference type="SMART" id="SM00478"/>
    </source>
</evidence>
<dbReference type="CDD" id="cd00056">
    <property type="entry name" value="ENDO3c"/>
    <property type="match status" value="1"/>
</dbReference>
<dbReference type="InterPro" id="IPR004036">
    <property type="entry name" value="Endonuclease-III-like_CS2"/>
</dbReference>
<keyword evidence="12" id="KW-0234">DNA repair</keyword>
<keyword evidence="6" id="KW-0004">4Fe-4S</keyword>
<evidence type="ECO:0000256" key="11">
    <source>
        <dbReference type="ARBA" id="ARBA00023014"/>
    </source>
</evidence>
<dbReference type="GO" id="GO:0051539">
    <property type="term" value="F:4 iron, 4 sulfur cluster binding"/>
    <property type="evidence" value="ECO:0007669"/>
    <property type="project" value="UniProtKB-UniRule"/>
</dbReference>
<dbReference type="CDD" id="cd03431">
    <property type="entry name" value="NUDIX_DNA_Glycosylase_C-MutY"/>
    <property type="match status" value="1"/>
</dbReference>
<dbReference type="GO" id="GO:0034039">
    <property type="term" value="F:8-oxo-7,8-dihydroguanine DNA N-glycosylase activity"/>
    <property type="evidence" value="ECO:0007669"/>
    <property type="project" value="TreeGrafter"/>
</dbReference>
<dbReference type="RefSeq" id="WP_097277915.1">
    <property type="nucleotide sequence ID" value="NZ_OCNJ01000002.1"/>
</dbReference>
<protein>
    <recommendedName>
        <fullName evidence="5 14">Adenine DNA glycosylase</fullName>
        <ecNumber evidence="4 14">3.2.2.31</ecNumber>
    </recommendedName>
</protein>
<evidence type="ECO:0000256" key="6">
    <source>
        <dbReference type="ARBA" id="ARBA00022485"/>
    </source>
</evidence>
<dbReference type="AlphaFoldDB" id="A0A286G9E4"/>
<accession>A0A286G9E4</accession>
<dbReference type="InterPro" id="IPR015797">
    <property type="entry name" value="NUDIX_hydrolase-like_dom_sf"/>
</dbReference>
<evidence type="ECO:0000256" key="12">
    <source>
        <dbReference type="ARBA" id="ARBA00023204"/>
    </source>
</evidence>
<dbReference type="InterPro" id="IPR044298">
    <property type="entry name" value="MIG/MutY"/>
</dbReference>
<keyword evidence="10 14" id="KW-0408">Iron</keyword>
<keyword evidence="7" id="KW-0479">Metal-binding</keyword>
<dbReference type="GO" id="GO:0006298">
    <property type="term" value="P:mismatch repair"/>
    <property type="evidence" value="ECO:0007669"/>
    <property type="project" value="TreeGrafter"/>
</dbReference>
<dbReference type="InterPro" id="IPR011257">
    <property type="entry name" value="DNA_glycosylase"/>
</dbReference>
<dbReference type="PROSITE" id="PS01155">
    <property type="entry name" value="ENDONUCLEASE_III_2"/>
    <property type="match status" value="1"/>
</dbReference>
<dbReference type="InterPro" id="IPR000445">
    <property type="entry name" value="HhH_motif"/>
</dbReference>
<evidence type="ECO:0000313" key="16">
    <source>
        <dbReference type="EMBL" id="SOD91846.1"/>
    </source>
</evidence>
<dbReference type="Gene3D" id="1.10.1670.10">
    <property type="entry name" value="Helix-hairpin-Helix base-excision DNA repair enzymes (C-terminal)"/>
    <property type="match status" value="1"/>
</dbReference>
<name>A0A286G9E4_9PROT</name>
<dbReference type="InterPro" id="IPR029119">
    <property type="entry name" value="MutY_C"/>
</dbReference>
<keyword evidence="9" id="KW-0378">Hydrolase</keyword>
<dbReference type="GO" id="GO:0046872">
    <property type="term" value="F:metal ion binding"/>
    <property type="evidence" value="ECO:0007669"/>
    <property type="project" value="UniProtKB-UniRule"/>
</dbReference>
<evidence type="ECO:0000256" key="14">
    <source>
        <dbReference type="RuleBase" id="RU365096"/>
    </source>
</evidence>
<dbReference type="InterPro" id="IPR003265">
    <property type="entry name" value="HhH-GPD_domain"/>
</dbReference>
<organism evidence="16 17">
    <name type="scientific">Caenispirillum bisanense</name>
    <dbReference type="NCBI Taxonomy" id="414052"/>
    <lineage>
        <taxon>Bacteria</taxon>
        <taxon>Pseudomonadati</taxon>
        <taxon>Pseudomonadota</taxon>
        <taxon>Alphaproteobacteria</taxon>
        <taxon>Rhodospirillales</taxon>
        <taxon>Novispirillaceae</taxon>
        <taxon>Caenispirillum</taxon>
    </lineage>
</organism>
<dbReference type="Proteomes" id="UP000219621">
    <property type="component" value="Unassembled WGS sequence"/>
</dbReference>
<evidence type="ECO:0000256" key="1">
    <source>
        <dbReference type="ARBA" id="ARBA00000843"/>
    </source>
</evidence>
<dbReference type="SMART" id="SM00478">
    <property type="entry name" value="ENDO3c"/>
    <property type="match status" value="1"/>
</dbReference>
<dbReference type="Gene3D" id="1.10.340.30">
    <property type="entry name" value="Hypothetical protein, domain 2"/>
    <property type="match status" value="1"/>
</dbReference>
<proteinExistence type="inferred from homology"/>
<keyword evidence="11" id="KW-0411">Iron-sulfur</keyword>
<dbReference type="OrthoDB" id="9802365at2"/>
<comment type="similarity">
    <text evidence="3 14">Belongs to the Nth/MutY family.</text>
</comment>
<evidence type="ECO:0000256" key="5">
    <source>
        <dbReference type="ARBA" id="ARBA00022023"/>
    </source>
</evidence>
<keyword evidence="13 14" id="KW-0326">Glycosidase</keyword>
<dbReference type="InterPro" id="IPR023170">
    <property type="entry name" value="HhH_base_excis_C"/>
</dbReference>
<dbReference type="SUPFAM" id="SSF55811">
    <property type="entry name" value="Nudix"/>
    <property type="match status" value="1"/>
</dbReference>
<dbReference type="GO" id="GO:0032357">
    <property type="term" value="F:oxidized purine DNA binding"/>
    <property type="evidence" value="ECO:0007669"/>
    <property type="project" value="TreeGrafter"/>
</dbReference>
<evidence type="ECO:0000313" key="17">
    <source>
        <dbReference type="Proteomes" id="UP000219621"/>
    </source>
</evidence>
<keyword evidence="17" id="KW-1185">Reference proteome</keyword>
<dbReference type="GO" id="GO:0006284">
    <property type="term" value="P:base-excision repair"/>
    <property type="evidence" value="ECO:0007669"/>
    <property type="project" value="UniProtKB-UniRule"/>
</dbReference>
<dbReference type="Pfam" id="PF00633">
    <property type="entry name" value="HHH"/>
    <property type="match status" value="1"/>
</dbReference>
<dbReference type="GO" id="GO:0035485">
    <property type="term" value="F:adenine/guanine mispair binding"/>
    <property type="evidence" value="ECO:0007669"/>
    <property type="project" value="TreeGrafter"/>
</dbReference>
<dbReference type="PANTHER" id="PTHR42944">
    <property type="entry name" value="ADENINE DNA GLYCOSYLASE"/>
    <property type="match status" value="1"/>
</dbReference>
<dbReference type="Pfam" id="PF00730">
    <property type="entry name" value="HhH-GPD"/>
    <property type="match status" value="1"/>
</dbReference>
<dbReference type="NCBIfam" id="TIGR01084">
    <property type="entry name" value="mutY"/>
    <property type="match status" value="1"/>
</dbReference>
<comment type="catalytic activity">
    <reaction evidence="1 14">
        <text>Hydrolyzes free adenine bases from 7,8-dihydro-8-oxoguanine:adenine mismatched double-stranded DNA, leaving an apurinic site.</text>
        <dbReference type="EC" id="3.2.2.31"/>
    </reaction>
</comment>
<evidence type="ECO:0000256" key="10">
    <source>
        <dbReference type="ARBA" id="ARBA00023004"/>
    </source>
</evidence>
<evidence type="ECO:0000256" key="3">
    <source>
        <dbReference type="ARBA" id="ARBA00008343"/>
    </source>
</evidence>
<reference evidence="16 17" key="1">
    <citation type="submission" date="2017-09" db="EMBL/GenBank/DDBJ databases">
        <authorList>
            <person name="Ehlers B."/>
            <person name="Leendertz F.H."/>
        </authorList>
    </citation>
    <scope>NUCLEOTIDE SEQUENCE [LARGE SCALE GENOMIC DNA]</scope>
    <source>
        <strain evidence="16 17">USBA 140</strain>
    </source>
</reference>
<dbReference type="Pfam" id="PF14815">
    <property type="entry name" value="NUDIX_4"/>
    <property type="match status" value="1"/>
</dbReference>
<gene>
    <name evidence="16" type="ORF">SAMN05421508_102137</name>
</gene>
<dbReference type="EMBL" id="OCNJ01000002">
    <property type="protein sequence ID" value="SOD91846.1"/>
    <property type="molecule type" value="Genomic_DNA"/>
</dbReference>
<dbReference type="GO" id="GO:0000701">
    <property type="term" value="F:purine-specific mismatch base pair DNA N-glycosylase activity"/>
    <property type="evidence" value="ECO:0007669"/>
    <property type="project" value="UniProtKB-EC"/>
</dbReference>
<keyword evidence="8 14" id="KW-0227">DNA damage</keyword>
<evidence type="ECO:0000256" key="2">
    <source>
        <dbReference type="ARBA" id="ARBA00002933"/>
    </source>
</evidence>
<dbReference type="Gene3D" id="3.90.79.10">
    <property type="entry name" value="Nucleoside Triphosphate Pyrophosphohydrolase"/>
    <property type="match status" value="1"/>
</dbReference>
<dbReference type="EC" id="3.2.2.31" evidence="4 14"/>
<evidence type="ECO:0000256" key="13">
    <source>
        <dbReference type="ARBA" id="ARBA00023295"/>
    </source>
</evidence>
<dbReference type="InterPro" id="IPR005760">
    <property type="entry name" value="A/G_AdeGlyc_MutY"/>
</dbReference>
<evidence type="ECO:0000256" key="4">
    <source>
        <dbReference type="ARBA" id="ARBA00012045"/>
    </source>
</evidence>
<feature type="domain" description="HhH-GPD" evidence="15">
    <location>
        <begin position="52"/>
        <end position="201"/>
    </location>
</feature>
<comment type="cofactor">
    <cofactor evidence="14">
        <name>[4Fe-4S] cluster</name>
        <dbReference type="ChEBI" id="CHEBI:49883"/>
    </cofactor>
    <text evidence="14">Binds 1 [4Fe-4S] cluster.</text>
</comment>
<dbReference type="SUPFAM" id="SSF48150">
    <property type="entry name" value="DNA-glycosylase"/>
    <property type="match status" value="1"/>
</dbReference>
<comment type="function">
    <text evidence="2">Adenine glycosylase active on G-A mispairs. MutY also corrects error-prone DNA synthesis past GO lesions which are due to the oxidatively damaged form of guanine: 7,8-dihydro-8-oxoguanine (8-oxo-dGTP).</text>
</comment>
<evidence type="ECO:0000256" key="7">
    <source>
        <dbReference type="ARBA" id="ARBA00022723"/>
    </source>
</evidence>
<sequence length="362" mass="39188">MPSSMASASAADPSLPALLLAWYDRHARRLPWRTPPGGPAPDPYGVWLSEVMLQQTTVAAVIPYYQRFLARWPTVRDLAAAPLDDVLTEWAGLGYYARARNLHKCAMAVTERHGGVFPDTEEALRDLPGIGAYTAAAVAAIAFGRRATVVDGNVERVMARLFAVEDPLPGSKGELKRLADTLTPDSRCGDYAQAVMDLGATVCTPRSPSCLACPWQAPCAARRSGIAEELPRKDRKAAKPVRRGVAFWLTDDDGRVLLRRRPEDGLLGGMIEVPSTPWREGSPWAPEEALEHAPLRGLRWTPLPGLVRHTFTHFHLELTLVAATAEAAQPPAAARWVALPALGGEALPTVMRKVVRAAVAGL</sequence>
<evidence type="ECO:0000256" key="9">
    <source>
        <dbReference type="ARBA" id="ARBA00022801"/>
    </source>
</evidence>
<dbReference type="FunFam" id="1.10.340.30:FF:000002">
    <property type="entry name" value="Adenine DNA glycosylase"/>
    <property type="match status" value="1"/>
</dbReference>